<organism evidence="3">
    <name type="scientific">Cladocopium goreaui</name>
    <dbReference type="NCBI Taxonomy" id="2562237"/>
    <lineage>
        <taxon>Eukaryota</taxon>
        <taxon>Sar</taxon>
        <taxon>Alveolata</taxon>
        <taxon>Dinophyceae</taxon>
        <taxon>Suessiales</taxon>
        <taxon>Symbiodiniaceae</taxon>
        <taxon>Cladocopium</taxon>
    </lineage>
</organism>
<dbReference type="InterPro" id="IPR011992">
    <property type="entry name" value="EF-hand-dom_pair"/>
</dbReference>
<evidence type="ECO:0000313" key="3">
    <source>
        <dbReference type="EMBL" id="CAI4009435.1"/>
    </source>
</evidence>
<proteinExistence type="predicted"/>
<dbReference type="GO" id="GO:0005509">
    <property type="term" value="F:calcium ion binding"/>
    <property type="evidence" value="ECO:0007669"/>
    <property type="project" value="InterPro"/>
</dbReference>
<keyword evidence="5" id="KW-1185">Reference proteome</keyword>
<gene>
    <name evidence="3" type="ORF">C1SCF055_LOCUS34794</name>
</gene>
<dbReference type="PROSITE" id="PS50222">
    <property type="entry name" value="EF_HAND_2"/>
    <property type="match status" value="2"/>
</dbReference>
<name>A0A9P1DGS9_9DINO</name>
<dbReference type="EMBL" id="CAMXCT020004524">
    <property type="protein sequence ID" value="CAL1162810.1"/>
    <property type="molecule type" value="Genomic_DNA"/>
</dbReference>
<dbReference type="Pfam" id="PF13202">
    <property type="entry name" value="EF-hand_5"/>
    <property type="match status" value="1"/>
</dbReference>
<dbReference type="EMBL" id="CAMXCT030004524">
    <property type="protein sequence ID" value="CAL4796747.1"/>
    <property type="molecule type" value="Genomic_DNA"/>
</dbReference>
<evidence type="ECO:0000256" key="1">
    <source>
        <dbReference type="ARBA" id="ARBA00022837"/>
    </source>
</evidence>
<dbReference type="Proteomes" id="UP001152797">
    <property type="component" value="Unassembled WGS sequence"/>
</dbReference>
<comment type="caution">
    <text evidence="3">The sequence shown here is derived from an EMBL/GenBank/DDBJ whole genome shotgun (WGS) entry which is preliminary data.</text>
</comment>
<dbReference type="Gene3D" id="1.10.238.10">
    <property type="entry name" value="EF-hand"/>
    <property type="match status" value="1"/>
</dbReference>
<dbReference type="EMBL" id="CAMXCT010004524">
    <property type="protein sequence ID" value="CAI4009435.1"/>
    <property type="molecule type" value="Genomic_DNA"/>
</dbReference>
<accession>A0A9P1DGS9</accession>
<dbReference type="InterPro" id="IPR018247">
    <property type="entry name" value="EF_Hand_1_Ca_BS"/>
</dbReference>
<dbReference type="OrthoDB" id="442381at2759"/>
<dbReference type="InterPro" id="IPR002048">
    <property type="entry name" value="EF_hand_dom"/>
</dbReference>
<dbReference type="AlphaFoldDB" id="A0A9P1DGS9"/>
<keyword evidence="1" id="KW-0106">Calcium</keyword>
<protein>
    <recommendedName>
        <fullName evidence="2">EF-hand domain-containing protein</fullName>
    </recommendedName>
</protein>
<dbReference type="SUPFAM" id="SSF47473">
    <property type="entry name" value="EF-hand"/>
    <property type="match status" value="3"/>
</dbReference>
<evidence type="ECO:0000313" key="4">
    <source>
        <dbReference type="EMBL" id="CAL4796747.1"/>
    </source>
</evidence>
<evidence type="ECO:0000259" key="2">
    <source>
        <dbReference type="PROSITE" id="PS50222"/>
    </source>
</evidence>
<feature type="domain" description="EF-hand" evidence="2">
    <location>
        <begin position="846"/>
        <end position="881"/>
    </location>
</feature>
<reference evidence="4 5" key="2">
    <citation type="submission" date="2024-05" db="EMBL/GenBank/DDBJ databases">
        <authorList>
            <person name="Chen Y."/>
            <person name="Shah S."/>
            <person name="Dougan E. K."/>
            <person name="Thang M."/>
            <person name="Chan C."/>
        </authorList>
    </citation>
    <scope>NUCLEOTIDE SEQUENCE [LARGE SCALE GENOMIC DNA]</scope>
</reference>
<feature type="domain" description="EF-hand" evidence="2">
    <location>
        <begin position="751"/>
        <end position="786"/>
    </location>
</feature>
<dbReference type="PROSITE" id="PS00018">
    <property type="entry name" value="EF_HAND_1"/>
    <property type="match status" value="2"/>
</dbReference>
<reference evidence="3" key="1">
    <citation type="submission" date="2022-10" db="EMBL/GenBank/DDBJ databases">
        <authorList>
            <person name="Chen Y."/>
            <person name="Dougan E. K."/>
            <person name="Chan C."/>
            <person name="Rhodes N."/>
            <person name="Thang M."/>
        </authorList>
    </citation>
    <scope>NUCLEOTIDE SEQUENCE</scope>
</reference>
<sequence length="1275" mass="143867">MGLNHRRGGWDRVIYLHNSLPGSQQEGCKILYLDSDAFWRSGQLQLQHMLEHLLSRYQLPRDCGTSAIFAREQPMQYLNITRSAVPPGEKPLAPFLNAGVFLLRADCPEALQLLDAWLLAAAEVPKKRLWNTWPAEQGILSELLVPGSYPPAATGTKFEGSKPGHAVAIVNMTEFNSPWGRFIHHAWGSEATDGLLRHQAMTDALLRIGAADPKALPWCAAQLFLVAACEPQVKVTLLNQERKAVCSRHGKLAVVTSGPKPSRCVCTTNKKQEASTPQAFHICIMAMDQIDAEKIKEAKLELFRAVQKSPKLLATGQRAKAPSAAQETLKAINVAANKLLSKSDADLDELTSVLSQLEEAQLWVLDPGSSKSQEGVDVIRAKLQRFQALVENSQSVEGLSKKEKKGEAEKLRIELLGQLVAPQDEERRMLQDEFRDLCDELDRRIARARLRRRSLSSQEEEPERLRRRDSVLGWLPEPKVDCPGDSPKTESCPTQPLSFILTKNWPLAYATSFCLHAVADAPKVLPSVGVCITATRSPALSALQDAITHAHNPSGSDSSVDHSFEVQYSPSQLALSARGRAMVRGKLRRLPRQREAPPERWEMAFRRFAKGDMVRPDAAGSLYHALLRIAGHVEVDDELVKGCSKELEKMKMLSRVYVFDFFKLYEEKVLKGLEAAFLSRAHFGAAQLRHVQDMIKEAGYIITPEDFQELLDEAARYLDIPEKKGVAKTLDLSVVTFIMDALADREGFTNSQFERCKKSFEHFDVNGNGRLEDDELIPLTTWLGFCSEDASDLVRQAQELVRSTAQRELELIPEDGDYPPPDLSGALAGHLDFTDFLQMLRNHMNQDYTRTGQLFKKLDADKDGRLDILELRHLFQQLQFELRPEALLESMVSHEILSERFSFHQFRQVLEYLRDVEGFSKSYFDDAIGSFWHFDVKHQGLLSTRRTQKAIQWIGYGLGMSVFGSKSDWKERLVRGVVSETEFLRLCREHEDAELAIWRTVYRKYAANHGAGLRRDNLQTALKMVKVGYESLYPGWLKKQATLGKELDFEEYCKVLQDFRYMYRDIYRSNFCFTPREVKAYEESFKKYGLDSAGRLPQSKLADLFESIYPALKWDPTLKNALRQSIRKQDAQAKFVDFPAFLRALRAFEDAEAELLDQDAANVAKSFGLSPGEADDFMDAFHLCRCGGAAGVNAIPSATMRKILYCEAAQGPMTFQQETGLYQIFQQLLGPPGPLRLENFLHHVRRLREVPEADLAAGKYRKVEQHVAPPPPSDG</sequence>
<evidence type="ECO:0000313" key="5">
    <source>
        <dbReference type="Proteomes" id="UP001152797"/>
    </source>
</evidence>
<dbReference type="SMART" id="SM00054">
    <property type="entry name" value="EFh"/>
    <property type="match status" value="2"/>
</dbReference>